<evidence type="ECO:0000313" key="10">
    <source>
        <dbReference type="Proteomes" id="UP000018467"/>
    </source>
</evidence>
<dbReference type="InParanoid" id="A0A3B1KKR5"/>
<dbReference type="PANTHER" id="PTHR46185:SF1">
    <property type="entry name" value="GLUTAREDOXIN-1"/>
    <property type="match status" value="1"/>
</dbReference>
<feature type="domain" description="Glutaredoxin" evidence="8">
    <location>
        <begin position="15"/>
        <end position="80"/>
    </location>
</feature>
<reference evidence="10" key="2">
    <citation type="journal article" date="2014" name="Nat. Commun.">
        <title>The cavefish genome reveals candidate genes for eye loss.</title>
        <authorList>
            <person name="McGaugh S.E."/>
            <person name="Gross J.B."/>
            <person name="Aken B."/>
            <person name="Blin M."/>
            <person name="Borowsky R."/>
            <person name="Chalopin D."/>
            <person name="Hinaux H."/>
            <person name="Jeffery W.R."/>
            <person name="Keene A."/>
            <person name="Ma L."/>
            <person name="Minx P."/>
            <person name="Murphy D."/>
            <person name="O'Quin K.E."/>
            <person name="Retaux S."/>
            <person name="Rohner N."/>
            <person name="Searle S.M."/>
            <person name="Stahl B.A."/>
            <person name="Tabin C."/>
            <person name="Volff J.N."/>
            <person name="Yoshizawa M."/>
            <person name="Warren W.C."/>
        </authorList>
    </citation>
    <scope>NUCLEOTIDE SEQUENCE [LARGE SCALE GENOMIC DNA]</scope>
    <source>
        <strain evidence="10">female</strain>
    </source>
</reference>
<comment type="function">
    <text evidence="1">Has a glutathione-disulfide oxidoreductase activity in the presence of NADPH and glutathione reductase. Reduces low molecular weight disulfides and proteins.</text>
</comment>
<dbReference type="PROSITE" id="PS51354">
    <property type="entry name" value="GLUTAREDOXIN_2"/>
    <property type="match status" value="1"/>
</dbReference>
<dbReference type="InterPro" id="IPR047185">
    <property type="entry name" value="GLRX1"/>
</dbReference>
<dbReference type="AlphaFoldDB" id="A0A3B1KKR5"/>
<dbReference type="InterPro" id="IPR011899">
    <property type="entry name" value="Glutaredoxin_euk/vir"/>
</dbReference>
<evidence type="ECO:0000256" key="5">
    <source>
        <dbReference type="ARBA" id="ARBA00022982"/>
    </source>
</evidence>
<dbReference type="Ensembl" id="ENSAMXT00000040800.1">
    <property type="protein sequence ID" value="ENSAMXP00000054374.1"/>
    <property type="gene ID" value="ENSAMXG00000031301.1"/>
</dbReference>
<dbReference type="InterPro" id="IPR002109">
    <property type="entry name" value="Glutaredoxin"/>
</dbReference>
<dbReference type="Proteomes" id="UP000018467">
    <property type="component" value="Unassembled WGS sequence"/>
</dbReference>
<dbReference type="OrthoDB" id="418495at2759"/>
<dbReference type="Bgee" id="ENSAMXG00000031301">
    <property type="expression patterns" value="Expressed in intestine and 14 other cell types or tissues"/>
</dbReference>
<dbReference type="Pfam" id="PF00462">
    <property type="entry name" value="Glutaredoxin"/>
    <property type="match status" value="1"/>
</dbReference>
<dbReference type="KEGG" id="amex:111193948"/>
<protein>
    <recommendedName>
        <fullName evidence="3">Glutaredoxin-1</fullName>
    </recommendedName>
</protein>
<dbReference type="CDD" id="cd03419">
    <property type="entry name" value="GRX_GRXh_1_2_like"/>
    <property type="match status" value="1"/>
</dbReference>
<accession>A0A3B1KKR5</accession>
<reference evidence="10" key="1">
    <citation type="submission" date="2013-03" db="EMBL/GenBank/DDBJ databases">
        <authorList>
            <person name="Jeffery W."/>
            <person name="Warren W."/>
            <person name="Wilson R.K."/>
        </authorList>
    </citation>
    <scope>NUCLEOTIDE SEQUENCE</scope>
    <source>
        <strain evidence="10">female</strain>
    </source>
</reference>
<evidence type="ECO:0000256" key="7">
    <source>
        <dbReference type="ARBA" id="ARBA00023284"/>
    </source>
</evidence>
<proteinExistence type="inferred from homology"/>
<dbReference type="GO" id="GO:0015038">
    <property type="term" value="F:glutathione disulfide oxidoreductase activity"/>
    <property type="evidence" value="ECO:0007669"/>
    <property type="project" value="TreeGrafter"/>
</dbReference>
<dbReference type="GO" id="GO:0005739">
    <property type="term" value="C:mitochondrion"/>
    <property type="evidence" value="ECO:0007669"/>
    <property type="project" value="TreeGrafter"/>
</dbReference>
<reference evidence="9" key="3">
    <citation type="submission" date="2025-08" db="UniProtKB">
        <authorList>
            <consortium name="Ensembl"/>
        </authorList>
    </citation>
    <scope>IDENTIFICATION</scope>
</reference>
<keyword evidence="5" id="KW-0249">Electron transport</keyword>
<sequence>MAQEFVKAKIQGDKVVVFLKPSCPYCVTAKDVLSKYKFRAGHLEMIDISGRSDMSSIQDFLQQITGARTVPRVFIGEECIGGGSDVSELHRSGKLEGMLQKIGALQ</sequence>
<evidence type="ECO:0000256" key="4">
    <source>
        <dbReference type="ARBA" id="ARBA00022448"/>
    </source>
</evidence>
<dbReference type="PRINTS" id="PR00160">
    <property type="entry name" value="GLUTAREDOXIN"/>
</dbReference>
<evidence type="ECO:0000256" key="1">
    <source>
        <dbReference type="ARBA" id="ARBA00002549"/>
    </source>
</evidence>
<dbReference type="GeneID" id="111193948"/>
<dbReference type="PANTHER" id="PTHR46185">
    <property type="entry name" value="GLUTAREDOXIN-1"/>
    <property type="match status" value="1"/>
</dbReference>
<dbReference type="Gene3D" id="3.40.30.10">
    <property type="entry name" value="Glutaredoxin"/>
    <property type="match status" value="1"/>
</dbReference>
<evidence type="ECO:0000256" key="3">
    <source>
        <dbReference type="ARBA" id="ARBA00013662"/>
    </source>
</evidence>
<dbReference type="SUPFAM" id="SSF52833">
    <property type="entry name" value="Thioredoxin-like"/>
    <property type="match status" value="1"/>
</dbReference>
<dbReference type="RefSeq" id="XP_022532320.1">
    <property type="nucleotide sequence ID" value="XM_022676599.2"/>
</dbReference>
<dbReference type="STRING" id="7994.ENSAMXP00000054374"/>
<evidence type="ECO:0000313" key="9">
    <source>
        <dbReference type="Ensembl" id="ENSAMXP00000054374.1"/>
    </source>
</evidence>
<dbReference type="NCBIfam" id="TIGR02180">
    <property type="entry name" value="GRX_euk"/>
    <property type="match status" value="1"/>
</dbReference>
<organism evidence="9 10">
    <name type="scientific">Astyanax mexicanus</name>
    <name type="common">Blind cave fish</name>
    <name type="synonym">Astyanax fasciatus mexicanus</name>
    <dbReference type="NCBI Taxonomy" id="7994"/>
    <lineage>
        <taxon>Eukaryota</taxon>
        <taxon>Metazoa</taxon>
        <taxon>Chordata</taxon>
        <taxon>Craniata</taxon>
        <taxon>Vertebrata</taxon>
        <taxon>Euteleostomi</taxon>
        <taxon>Actinopterygii</taxon>
        <taxon>Neopterygii</taxon>
        <taxon>Teleostei</taxon>
        <taxon>Ostariophysi</taxon>
        <taxon>Characiformes</taxon>
        <taxon>Characoidei</taxon>
        <taxon>Acestrorhamphidae</taxon>
        <taxon>Acestrorhamphinae</taxon>
        <taxon>Astyanax</taxon>
    </lineage>
</organism>
<reference evidence="9" key="4">
    <citation type="submission" date="2025-09" db="UniProtKB">
        <authorList>
            <consortium name="Ensembl"/>
        </authorList>
    </citation>
    <scope>IDENTIFICATION</scope>
</reference>
<dbReference type="InterPro" id="IPR036249">
    <property type="entry name" value="Thioredoxin-like_sf"/>
</dbReference>
<comment type="similarity">
    <text evidence="2">Belongs to the glutaredoxin family.</text>
</comment>
<dbReference type="PROSITE" id="PS00195">
    <property type="entry name" value="GLUTAREDOXIN_1"/>
    <property type="match status" value="1"/>
</dbReference>
<keyword evidence="7" id="KW-0676">Redox-active center</keyword>
<name>A0A3B1KKR5_ASTMX</name>
<keyword evidence="10" id="KW-1185">Reference proteome</keyword>
<keyword evidence="6" id="KW-1015">Disulfide bond</keyword>
<evidence type="ECO:0000259" key="8">
    <source>
        <dbReference type="Pfam" id="PF00462"/>
    </source>
</evidence>
<dbReference type="InterPro" id="IPR011767">
    <property type="entry name" value="GLR_AS"/>
</dbReference>
<keyword evidence="4" id="KW-0813">Transport</keyword>
<evidence type="ECO:0000256" key="2">
    <source>
        <dbReference type="ARBA" id="ARBA00007787"/>
    </source>
</evidence>
<evidence type="ECO:0000256" key="6">
    <source>
        <dbReference type="ARBA" id="ARBA00023157"/>
    </source>
</evidence>
<dbReference type="GeneTree" id="ENSGT00900000141068"/>
<dbReference type="CTD" id="2745"/>
<dbReference type="InterPro" id="IPR014025">
    <property type="entry name" value="Glutaredoxin_subgr"/>
</dbReference>